<proteinExistence type="inferred from homology"/>
<dbReference type="AlphaFoldDB" id="A0A9D2KXQ4"/>
<reference evidence="9" key="2">
    <citation type="submission" date="2021-04" db="EMBL/GenBank/DDBJ databases">
        <authorList>
            <person name="Gilroy R."/>
        </authorList>
    </citation>
    <scope>NUCLEOTIDE SEQUENCE</scope>
    <source>
        <strain evidence="9">CHK179-7159</strain>
    </source>
</reference>
<evidence type="ECO:0000256" key="7">
    <source>
        <dbReference type="RuleBase" id="RU363032"/>
    </source>
</evidence>
<gene>
    <name evidence="9" type="ORF">H9717_00985</name>
</gene>
<dbReference type="GO" id="GO:0005886">
    <property type="term" value="C:plasma membrane"/>
    <property type="evidence" value="ECO:0007669"/>
    <property type="project" value="UniProtKB-SubCell"/>
</dbReference>
<dbReference type="Proteomes" id="UP000886858">
    <property type="component" value="Unassembled WGS sequence"/>
</dbReference>
<feature type="transmembrane region" description="Helical" evidence="7">
    <location>
        <begin position="283"/>
        <end position="300"/>
    </location>
</feature>
<evidence type="ECO:0000256" key="1">
    <source>
        <dbReference type="ARBA" id="ARBA00004651"/>
    </source>
</evidence>
<dbReference type="SUPFAM" id="SSF161098">
    <property type="entry name" value="MetI-like"/>
    <property type="match status" value="1"/>
</dbReference>
<sequence length="310" mass="35140">MGKMVKKSLKSLWRDKQLVIMVMPAVILLILFNYIPMTGLILAFKNFNYKLGLYKSPWNGLENFRFLLMSGDIFWRITRNTFIYYIVFTVMNTIANVMLAIGLNELVFKRSARIMQSIMILPTFISYVAVTFVVTGLLDYQRGMINHLIQNLGGDAVNFYTKAEYWPLILTLVELWKGTGYGSVLYLSVLTGIDPELYDSAAIDGANAFQRLRYITIPMLVPMISVMTILSLGNIMESNNGLFYRVTKNIGALYPTTQTLSSYVYNAVRNGGVTYGVTSAVTFYQSIVGFIMTVTVNLIVRRKSPEHSLF</sequence>
<comment type="subcellular location">
    <subcellularLocation>
        <location evidence="1 7">Cell membrane</location>
        <topology evidence="1 7">Multi-pass membrane protein</topology>
    </subcellularLocation>
</comment>
<dbReference type="InterPro" id="IPR035906">
    <property type="entry name" value="MetI-like_sf"/>
</dbReference>
<keyword evidence="2 7" id="KW-0813">Transport</keyword>
<dbReference type="InterPro" id="IPR050809">
    <property type="entry name" value="UgpAE/MalFG_permease"/>
</dbReference>
<dbReference type="InterPro" id="IPR000515">
    <property type="entry name" value="MetI-like"/>
</dbReference>
<comment type="similarity">
    <text evidence="7">Belongs to the binding-protein-dependent transport system permease family.</text>
</comment>
<feature type="domain" description="ABC transmembrane type-1" evidence="8">
    <location>
        <begin position="78"/>
        <end position="296"/>
    </location>
</feature>
<dbReference type="PROSITE" id="PS50928">
    <property type="entry name" value="ABC_TM1"/>
    <property type="match status" value="1"/>
</dbReference>
<organism evidence="9 10">
    <name type="scientific">Candidatus Eisenbergiella merdipullorum</name>
    <dbReference type="NCBI Taxonomy" id="2838553"/>
    <lineage>
        <taxon>Bacteria</taxon>
        <taxon>Bacillati</taxon>
        <taxon>Bacillota</taxon>
        <taxon>Clostridia</taxon>
        <taxon>Lachnospirales</taxon>
        <taxon>Lachnospiraceae</taxon>
        <taxon>Eisenbergiella</taxon>
    </lineage>
</organism>
<evidence type="ECO:0000313" key="10">
    <source>
        <dbReference type="Proteomes" id="UP000886858"/>
    </source>
</evidence>
<dbReference type="CDD" id="cd06261">
    <property type="entry name" value="TM_PBP2"/>
    <property type="match status" value="1"/>
</dbReference>
<dbReference type="EMBL" id="DWYY01000008">
    <property type="protein sequence ID" value="HJA91692.1"/>
    <property type="molecule type" value="Genomic_DNA"/>
</dbReference>
<keyword evidence="6 7" id="KW-0472">Membrane</keyword>
<dbReference type="Pfam" id="PF00528">
    <property type="entry name" value="BPD_transp_1"/>
    <property type="match status" value="1"/>
</dbReference>
<name>A0A9D2KXQ4_9FIRM</name>
<dbReference type="Gene3D" id="1.10.3720.10">
    <property type="entry name" value="MetI-like"/>
    <property type="match status" value="1"/>
</dbReference>
<feature type="transmembrane region" description="Helical" evidence="7">
    <location>
        <begin position="214"/>
        <end position="236"/>
    </location>
</feature>
<feature type="transmembrane region" description="Helical" evidence="7">
    <location>
        <begin position="118"/>
        <end position="138"/>
    </location>
</feature>
<keyword evidence="3" id="KW-1003">Cell membrane</keyword>
<evidence type="ECO:0000313" key="9">
    <source>
        <dbReference type="EMBL" id="HJA91692.1"/>
    </source>
</evidence>
<protein>
    <submittedName>
        <fullName evidence="9">ABC transporter permease subunit</fullName>
    </submittedName>
</protein>
<evidence type="ECO:0000256" key="4">
    <source>
        <dbReference type="ARBA" id="ARBA00022692"/>
    </source>
</evidence>
<evidence type="ECO:0000256" key="3">
    <source>
        <dbReference type="ARBA" id="ARBA00022475"/>
    </source>
</evidence>
<dbReference type="GO" id="GO:0055085">
    <property type="term" value="P:transmembrane transport"/>
    <property type="evidence" value="ECO:0007669"/>
    <property type="project" value="InterPro"/>
</dbReference>
<evidence type="ECO:0000259" key="8">
    <source>
        <dbReference type="PROSITE" id="PS50928"/>
    </source>
</evidence>
<feature type="transmembrane region" description="Helical" evidence="7">
    <location>
        <begin position="82"/>
        <end position="106"/>
    </location>
</feature>
<keyword evidence="5 7" id="KW-1133">Transmembrane helix</keyword>
<accession>A0A9D2KXQ4</accession>
<evidence type="ECO:0000256" key="5">
    <source>
        <dbReference type="ARBA" id="ARBA00022989"/>
    </source>
</evidence>
<evidence type="ECO:0000256" key="6">
    <source>
        <dbReference type="ARBA" id="ARBA00023136"/>
    </source>
</evidence>
<dbReference type="PANTHER" id="PTHR43227:SF11">
    <property type="entry name" value="BLL4140 PROTEIN"/>
    <property type="match status" value="1"/>
</dbReference>
<feature type="transmembrane region" description="Helical" evidence="7">
    <location>
        <begin position="21"/>
        <end position="44"/>
    </location>
</feature>
<evidence type="ECO:0000256" key="2">
    <source>
        <dbReference type="ARBA" id="ARBA00022448"/>
    </source>
</evidence>
<comment type="caution">
    <text evidence="9">The sequence shown here is derived from an EMBL/GenBank/DDBJ whole genome shotgun (WGS) entry which is preliminary data.</text>
</comment>
<keyword evidence="4 7" id="KW-0812">Transmembrane</keyword>
<reference evidence="9" key="1">
    <citation type="journal article" date="2021" name="PeerJ">
        <title>Extensive microbial diversity within the chicken gut microbiome revealed by metagenomics and culture.</title>
        <authorList>
            <person name="Gilroy R."/>
            <person name="Ravi A."/>
            <person name="Getino M."/>
            <person name="Pursley I."/>
            <person name="Horton D.L."/>
            <person name="Alikhan N.F."/>
            <person name="Baker D."/>
            <person name="Gharbi K."/>
            <person name="Hall N."/>
            <person name="Watson M."/>
            <person name="Adriaenssens E.M."/>
            <person name="Foster-Nyarko E."/>
            <person name="Jarju S."/>
            <person name="Secka A."/>
            <person name="Antonio M."/>
            <person name="Oren A."/>
            <person name="Chaudhuri R.R."/>
            <person name="La Ragione R."/>
            <person name="Hildebrand F."/>
            <person name="Pallen M.J."/>
        </authorList>
    </citation>
    <scope>NUCLEOTIDE SEQUENCE</scope>
    <source>
        <strain evidence="9">CHK179-7159</strain>
    </source>
</reference>
<dbReference type="PANTHER" id="PTHR43227">
    <property type="entry name" value="BLL4140 PROTEIN"/>
    <property type="match status" value="1"/>
</dbReference>